<reference evidence="3 4" key="1">
    <citation type="submission" date="2020-07" db="EMBL/GenBank/DDBJ databases">
        <authorList>
            <person name="Sun Q."/>
        </authorList>
    </citation>
    <scope>NUCLEOTIDE SEQUENCE [LARGE SCALE GENOMIC DNA]</scope>
    <source>
        <strain evidence="3 4">CGMCC 1.13654</strain>
    </source>
</reference>
<dbReference type="SUPFAM" id="SSF56645">
    <property type="entry name" value="Acyl-CoA dehydrogenase NM domain-like"/>
    <property type="match status" value="1"/>
</dbReference>
<gene>
    <name evidence="3" type="ORF">HZF05_05795</name>
</gene>
<keyword evidence="4" id="KW-1185">Reference proteome</keyword>
<feature type="domain" description="Acyl-CoA dehydrogenase C-terminal" evidence="2">
    <location>
        <begin position="252"/>
        <end position="378"/>
    </location>
</feature>
<dbReference type="GO" id="GO:0016712">
    <property type="term" value="F:oxidoreductase activity, acting on paired donors, with incorporation or reduction of molecular oxygen, reduced flavin or flavoprotein as one donor, and incorporation of one atom of oxygen"/>
    <property type="evidence" value="ECO:0007669"/>
    <property type="project" value="TreeGrafter"/>
</dbReference>
<name>A0A838L606_9SPHN</name>
<evidence type="ECO:0000256" key="1">
    <source>
        <dbReference type="ARBA" id="ARBA00023002"/>
    </source>
</evidence>
<dbReference type="AlphaFoldDB" id="A0A838L606"/>
<dbReference type="InterPro" id="IPR046373">
    <property type="entry name" value="Acyl-CoA_Oxase/DH_mid-dom_sf"/>
</dbReference>
<dbReference type="Pfam" id="PF08028">
    <property type="entry name" value="Acyl-CoA_dh_2"/>
    <property type="match status" value="1"/>
</dbReference>
<dbReference type="GO" id="GO:0050660">
    <property type="term" value="F:flavin adenine dinucleotide binding"/>
    <property type="evidence" value="ECO:0007669"/>
    <property type="project" value="InterPro"/>
</dbReference>
<evidence type="ECO:0000313" key="4">
    <source>
        <dbReference type="Proteomes" id="UP000570166"/>
    </source>
</evidence>
<sequence length="406" mass="43860">MATAAKISSEPANFGDAEQFIAAARDLRPLLKAEAAEGERLRAPTAKVDKALKDANLLTVLLPKRWGGGGISFSDFARMEIELAKGDPAIAWVSQIVNGTTWVASLTSDATQEALFGQGPKLVCGAYNPPGKAKRVDGGWIVNGAWPYTSGSRQADWAQAGCILEGYEGPVVPGINMVYIPFSAIEMQDTWYMTGMQGTGSDTSVAKDVFVPDHLMVMMDKPFGHVEPNKRHWGAPSDNLPVVPVVRATGLAQLVGAAEAMLEIVEADSQKKPIITTFFKTRTESGAAMQELGRIAATLDTARVLLFQATGLIDEIALTGREFPFSERAKHKAQCAQIVNLIHDVIESLMFVAGSSAFALSNPLSRYWKDVHVGLRHVTNIPMLGYEIYGRDRMDVNPNISPPGAY</sequence>
<proteinExistence type="predicted"/>
<dbReference type="PIRSF" id="PIRSF016578">
    <property type="entry name" value="HsaA"/>
    <property type="match status" value="1"/>
</dbReference>
<dbReference type="InterPro" id="IPR013107">
    <property type="entry name" value="Acyl-CoA_DH_C"/>
</dbReference>
<dbReference type="SUPFAM" id="SSF47203">
    <property type="entry name" value="Acyl-CoA dehydrogenase C-terminal domain-like"/>
    <property type="match status" value="1"/>
</dbReference>
<dbReference type="PANTHER" id="PTHR48083">
    <property type="entry name" value="MEDIUM-CHAIN SPECIFIC ACYL-COA DEHYDROGENASE, MITOCHONDRIAL-RELATED"/>
    <property type="match status" value="1"/>
</dbReference>
<organism evidence="3 4">
    <name type="scientific">Sphingomonas chungangi</name>
    <dbReference type="NCBI Taxonomy" id="2683589"/>
    <lineage>
        <taxon>Bacteria</taxon>
        <taxon>Pseudomonadati</taxon>
        <taxon>Pseudomonadota</taxon>
        <taxon>Alphaproteobacteria</taxon>
        <taxon>Sphingomonadales</taxon>
        <taxon>Sphingomonadaceae</taxon>
        <taxon>Sphingomonas</taxon>
    </lineage>
</organism>
<dbReference type="InterPro" id="IPR037069">
    <property type="entry name" value="AcylCoA_DH/ox_N_sf"/>
</dbReference>
<protein>
    <submittedName>
        <fullName evidence="3">Acyl-CoA dehydrogenase</fullName>
    </submittedName>
</protein>
<dbReference type="InterPro" id="IPR009100">
    <property type="entry name" value="AcylCoA_DH/oxidase_NM_dom_sf"/>
</dbReference>
<comment type="caution">
    <text evidence="3">The sequence shown here is derived from an EMBL/GenBank/DDBJ whole genome shotgun (WGS) entry which is preliminary data.</text>
</comment>
<evidence type="ECO:0000313" key="3">
    <source>
        <dbReference type="EMBL" id="MBA2933606.1"/>
    </source>
</evidence>
<dbReference type="Proteomes" id="UP000570166">
    <property type="component" value="Unassembled WGS sequence"/>
</dbReference>
<keyword evidence="1" id="KW-0560">Oxidoreductase</keyword>
<dbReference type="GO" id="GO:0003995">
    <property type="term" value="F:acyl-CoA dehydrogenase activity"/>
    <property type="evidence" value="ECO:0007669"/>
    <property type="project" value="TreeGrafter"/>
</dbReference>
<dbReference type="RefSeq" id="WP_181638806.1">
    <property type="nucleotide sequence ID" value="NZ_JACEIB010000003.1"/>
</dbReference>
<dbReference type="Gene3D" id="1.20.140.10">
    <property type="entry name" value="Butyryl-CoA Dehydrogenase, subunit A, domain 3"/>
    <property type="match status" value="1"/>
</dbReference>
<dbReference type="Gene3D" id="2.40.110.10">
    <property type="entry name" value="Butyryl-CoA Dehydrogenase, subunit A, domain 2"/>
    <property type="match status" value="1"/>
</dbReference>
<accession>A0A838L606</accession>
<dbReference type="GO" id="GO:0033539">
    <property type="term" value="P:fatty acid beta-oxidation using acyl-CoA dehydrogenase"/>
    <property type="evidence" value="ECO:0007669"/>
    <property type="project" value="TreeGrafter"/>
</dbReference>
<dbReference type="InterPro" id="IPR050741">
    <property type="entry name" value="Acyl-CoA_dehydrogenase"/>
</dbReference>
<dbReference type="PANTHER" id="PTHR48083:SF19">
    <property type="entry name" value="FLAVIN-DEPENDENT MONOOXYGENASE, OXYGENASE SUBUNIT HSAA"/>
    <property type="match status" value="1"/>
</dbReference>
<dbReference type="InterPro" id="IPR036250">
    <property type="entry name" value="AcylCo_DH-like_C"/>
</dbReference>
<dbReference type="Gene3D" id="1.10.540.10">
    <property type="entry name" value="Acyl-CoA dehydrogenase/oxidase, N-terminal domain"/>
    <property type="match status" value="1"/>
</dbReference>
<evidence type="ECO:0000259" key="2">
    <source>
        <dbReference type="Pfam" id="PF08028"/>
    </source>
</evidence>
<dbReference type="GO" id="GO:0005737">
    <property type="term" value="C:cytoplasm"/>
    <property type="evidence" value="ECO:0007669"/>
    <property type="project" value="TreeGrafter"/>
</dbReference>
<dbReference type="EMBL" id="JACEIB010000003">
    <property type="protein sequence ID" value="MBA2933606.1"/>
    <property type="molecule type" value="Genomic_DNA"/>
</dbReference>